<dbReference type="AlphaFoldDB" id="A0A562V990"/>
<comment type="caution">
    <text evidence="6">The sequence shown here is derived from an EMBL/GenBank/DDBJ whole genome shotgun (WGS) entry which is preliminary data.</text>
</comment>
<feature type="domain" description="Leucine-binding protein" evidence="5">
    <location>
        <begin position="54"/>
        <end position="396"/>
    </location>
</feature>
<dbReference type="InterPro" id="IPR000709">
    <property type="entry name" value="Leu_Ile_Val-bd"/>
</dbReference>
<dbReference type="Proteomes" id="UP000319449">
    <property type="component" value="Unassembled WGS sequence"/>
</dbReference>
<dbReference type="InterPro" id="IPR028081">
    <property type="entry name" value="Leu-bd"/>
</dbReference>
<comment type="similarity">
    <text evidence="1">Belongs to the leucine-binding protein family.</text>
</comment>
<dbReference type="InterPro" id="IPR028082">
    <property type="entry name" value="Peripla_BP_I"/>
</dbReference>
<evidence type="ECO:0000256" key="3">
    <source>
        <dbReference type="ARBA" id="ARBA00022729"/>
    </source>
</evidence>
<keyword evidence="2" id="KW-0813">Transport</keyword>
<keyword evidence="4" id="KW-0029">Amino-acid transport</keyword>
<evidence type="ECO:0000259" key="5">
    <source>
        <dbReference type="Pfam" id="PF13458"/>
    </source>
</evidence>
<dbReference type="EMBL" id="VLLN01000028">
    <property type="protein sequence ID" value="TWJ14368.1"/>
    <property type="molecule type" value="Genomic_DNA"/>
</dbReference>
<gene>
    <name evidence="6" type="ORF">JN12_03454</name>
</gene>
<dbReference type="SUPFAM" id="SSF53822">
    <property type="entry name" value="Periplasmic binding protein-like I"/>
    <property type="match status" value="1"/>
</dbReference>
<protein>
    <submittedName>
        <fullName evidence="6">Amino acid/amide ABC transporter substrate-binding protein (HAAT family)</fullName>
    </submittedName>
</protein>
<dbReference type="FunFam" id="3.40.50.2300:FF:000491">
    <property type="entry name" value="Branched-chain amino acid ABC transporter substrate-binding protein"/>
    <property type="match status" value="1"/>
</dbReference>
<dbReference type="InterPro" id="IPR051010">
    <property type="entry name" value="BCAA_transport"/>
</dbReference>
<evidence type="ECO:0000256" key="2">
    <source>
        <dbReference type="ARBA" id="ARBA00022448"/>
    </source>
</evidence>
<name>A0A562V990_9BACT</name>
<proteinExistence type="inferred from homology"/>
<evidence type="ECO:0000256" key="1">
    <source>
        <dbReference type="ARBA" id="ARBA00010062"/>
    </source>
</evidence>
<keyword evidence="3" id="KW-0732">Signal</keyword>
<keyword evidence="7" id="KW-1185">Reference proteome</keyword>
<dbReference type="CDD" id="cd06333">
    <property type="entry name" value="PBP1_ABC_RPA1789-like"/>
    <property type="match status" value="1"/>
</dbReference>
<dbReference type="PRINTS" id="PR00337">
    <property type="entry name" value="LEUILEVALBP"/>
</dbReference>
<evidence type="ECO:0000313" key="7">
    <source>
        <dbReference type="Proteomes" id="UP000319449"/>
    </source>
</evidence>
<sequence>MTANITAPRIAVKGIGRIGKEKNPVEGYMKKIQVVCCFIFLCLVCSTVSFAADTIKIGALFSVTGPASFLGAPMRNTAQMVVDEVNKAGGVKGRKLELIVYDTAGDATKAVQLVSKLIKSDHVVAIIGPNTSGEAMAVIPIVEKEHIPLVTCAASIKITEPVKKWVFKTTNNDTLAVMRIYEYLQKVKQTNVALLTVSDGFGASGREQLKAQAQKHGIKIVSDDTYGPKDTDMTAQLTKIRGSQAQAVICWGTNPGPAIVARNAHQLGIKMPLFMSHGVSSKKFIELAGDAAEGLRLPASKVLVADALPNSDLQKKTLLGFIKDYQKHFKVDADTFSGHAWDAIMVVTNAIEKGGDSPAAIRDQIEKSRNFAGISGVFNFSGNDHAGLTKDSFVMVEIKNKDWVLLK</sequence>
<dbReference type="GO" id="GO:0006865">
    <property type="term" value="P:amino acid transport"/>
    <property type="evidence" value="ECO:0007669"/>
    <property type="project" value="UniProtKB-KW"/>
</dbReference>
<dbReference type="PANTHER" id="PTHR30483:SF38">
    <property type="entry name" value="BLR7848 PROTEIN"/>
    <property type="match status" value="1"/>
</dbReference>
<organism evidence="6 7">
    <name type="scientific">Geobacter argillaceus</name>
    <dbReference type="NCBI Taxonomy" id="345631"/>
    <lineage>
        <taxon>Bacteria</taxon>
        <taxon>Pseudomonadati</taxon>
        <taxon>Thermodesulfobacteriota</taxon>
        <taxon>Desulfuromonadia</taxon>
        <taxon>Geobacterales</taxon>
        <taxon>Geobacteraceae</taxon>
        <taxon>Geobacter</taxon>
    </lineage>
</organism>
<dbReference type="Gene3D" id="3.40.50.2300">
    <property type="match status" value="2"/>
</dbReference>
<dbReference type="PANTHER" id="PTHR30483">
    <property type="entry name" value="LEUCINE-SPECIFIC-BINDING PROTEIN"/>
    <property type="match status" value="1"/>
</dbReference>
<evidence type="ECO:0000256" key="4">
    <source>
        <dbReference type="ARBA" id="ARBA00022970"/>
    </source>
</evidence>
<accession>A0A562V990</accession>
<dbReference type="Pfam" id="PF13458">
    <property type="entry name" value="Peripla_BP_6"/>
    <property type="match status" value="1"/>
</dbReference>
<reference evidence="6 7" key="1">
    <citation type="submission" date="2019-07" db="EMBL/GenBank/DDBJ databases">
        <title>Genomic Encyclopedia of Archaeal and Bacterial Type Strains, Phase II (KMG-II): from individual species to whole genera.</title>
        <authorList>
            <person name="Goeker M."/>
        </authorList>
    </citation>
    <scope>NUCLEOTIDE SEQUENCE [LARGE SCALE GENOMIC DNA]</scope>
    <source>
        <strain evidence="6 7">ATCC BAA-1139</strain>
    </source>
</reference>
<evidence type="ECO:0000313" key="6">
    <source>
        <dbReference type="EMBL" id="TWJ14368.1"/>
    </source>
</evidence>